<keyword evidence="4" id="KW-0378">Hydrolase</keyword>
<evidence type="ECO:0000313" key="10">
    <source>
        <dbReference type="EMBL" id="CAF4114285.1"/>
    </source>
</evidence>
<dbReference type="InterPro" id="IPR050341">
    <property type="entry name" value="PP1_catalytic_subunit"/>
</dbReference>
<feature type="domain" description="Serine/threonine specific protein phosphatases" evidence="9">
    <location>
        <begin position="34"/>
        <end position="261"/>
    </location>
</feature>
<comment type="catalytic activity">
    <reaction evidence="7">
        <text>O-phospho-L-seryl-[protein] + H2O = L-seryl-[protein] + phosphate</text>
        <dbReference type="Rhea" id="RHEA:20629"/>
        <dbReference type="Rhea" id="RHEA-COMP:9863"/>
        <dbReference type="Rhea" id="RHEA-COMP:11604"/>
        <dbReference type="ChEBI" id="CHEBI:15377"/>
        <dbReference type="ChEBI" id="CHEBI:29999"/>
        <dbReference type="ChEBI" id="CHEBI:43474"/>
        <dbReference type="ChEBI" id="CHEBI:83421"/>
        <dbReference type="EC" id="3.1.3.16"/>
    </reaction>
</comment>
<keyword evidence="6" id="KW-0464">Manganese</keyword>
<dbReference type="PANTHER" id="PTHR11668">
    <property type="entry name" value="SERINE/THREONINE PROTEIN PHOSPHATASE"/>
    <property type="match status" value="1"/>
</dbReference>
<evidence type="ECO:0000256" key="3">
    <source>
        <dbReference type="ARBA" id="ARBA00022723"/>
    </source>
</evidence>
<dbReference type="GO" id="GO:0005737">
    <property type="term" value="C:cytoplasm"/>
    <property type="evidence" value="ECO:0007669"/>
    <property type="project" value="TreeGrafter"/>
</dbReference>
<comment type="cofactor">
    <cofactor evidence="1">
        <name>Mn(2+)</name>
        <dbReference type="ChEBI" id="CHEBI:29035"/>
    </cofactor>
</comment>
<sequence length="312" mass="35076">MSIDINNSQLDIDNLLERLLEVRECHLPDKFVQISEQEINLLCEKSKEVFLSQPMLLELEAPIKICGNIHGQYTDLLRHFESGGFPPKSNYLFLGNYIDRGRQSLETICLLLAYKCFNCLPVAAIVAGKIFCCQGGLSPDLHSLEQIQQIQRPIDVPDAGLLFDLLWSDPDNDLKRWSENDAGISFRFGVDIVNEFLNRHKMDLICRAHQVVKDGYEFFADRRLVTVFSAPDYLGSFENAGALMSVDANLMCSFMILHSSSEQANEQDDKNLKADCQAQSVSDNVINPSVTKVEGCQKCVSWADMNDSASPQ</sequence>
<evidence type="ECO:0000256" key="7">
    <source>
        <dbReference type="ARBA" id="ARBA00047761"/>
    </source>
</evidence>
<dbReference type="Pfam" id="PF00149">
    <property type="entry name" value="Metallophos"/>
    <property type="match status" value="2"/>
</dbReference>
<evidence type="ECO:0000256" key="4">
    <source>
        <dbReference type="ARBA" id="ARBA00022801"/>
    </source>
</evidence>
<gene>
    <name evidence="10" type="ORF">HFQ381_LOCUS1880</name>
</gene>
<dbReference type="FunFam" id="3.60.21.10:FF:000133">
    <property type="entry name" value="Protein CBR-PPH-1"/>
    <property type="match status" value="1"/>
</dbReference>
<evidence type="ECO:0000256" key="2">
    <source>
        <dbReference type="ARBA" id="ARBA00013081"/>
    </source>
</evidence>
<evidence type="ECO:0000256" key="5">
    <source>
        <dbReference type="ARBA" id="ARBA00022912"/>
    </source>
</evidence>
<dbReference type="GO" id="GO:0005634">
    <property type="term" value="C:nucleus"/>
    <property type="evidence" value="ECO:0007669"/>
    <property type="project" value="TreeGrafter"/>
</dbReference>
<dbReference type="InterPro" id="IPR006186">
    <property type="entry name" value="Ser/Thr-sp_prot-phosphatase"/>
</dbReference>
<comment type="caution">
    <text evidence="10">The sequence shown here is derived from an EMBL/GenBank/DDBJ whole genome shotgun (WGS) entry which is preliminary data.</text>
</comment>
<evidence type="ECO:0000256" key="8">
    <source>
        <dbReference type="ARBA" id="ARBA00048336"/>
    </source>
</evidence>
<proteinExistence type="predicted"/>
<dbReference type="AlphaFoldDB" id="A0A819VSG1"/>
<comment type="catalytic activity">
    <reaction evidence="8">
        <text>O-phospho-L-threonyl-[protein] + H2O = L-threonyl-[protein] + phosphate</text>
        <dbReference type="Rhea" id="RHEA:47004"/>
        <dbReference type="Rhea" id="RHEA-COMP:11060"/>
        <dbReference type="Rhea" id="RHEA-COMP:11605"/>
        <dbReference type="ChEBI" id="CHEBI:15377"/>
        <dbReference type="ChEBI" id="CHEBI:30013"/>
        <dbReference type="ChEBI" id="CHEBI:43474"/>
        <dbReference type="ChEBI" id="CHEBI:61977"/>
        <dbReference type="EC" id="3.1.3.16"/>
    </reaction>
</comment>
<reference evidence="10" key="1">
    <citation type="submission" date="2021-02" db="EMBL/GenBank/DDBJ databases">
        <authorList>
            <person name="Nowell W R."/>
        </authorList>
    </citation>
    <scope>NUCLEOTIDE SEQUENCE</scope>
</reference>
<evidence type="ECO:0000313" key="11">
    <source>
        <dbReference type="Proteomes" id="UP000663851"/>
    </source>
</evidence>
<evidence type="ECO:0000256" key="1">
    <source>
        <dbReference type="ARBA" id="ARBA00001936"/>
    </source>
</evidence>
<dbReference type="InterPro" id="IPR031675">
    <property type="entry name" value="STPPase_N"/>
</dbReference>
<dbReference type="InterPro" id="IPR029052">
    <property type="entry name" value="Metallo-depent_PP-like"/>
</dbReference>
<dbReference type="SUPFAM" id="SSF56300">
    <property type="entry name" value="Metallo-dependent phosphatases"/>
    <property type="match status" value="1"/>
</dbReference>
<evidence type="ECO:0000256" key="6">
    <source>
        <dbReference type="ARBA" id="ARBA00023211"/>
    </source>
</evidence>
<protein>
    <recommendedName>
        <fullName evidence="2">protein-serine/threonine phosphatase</fullName>
        <ecNumber evidence="2">3.1.3.16</ecNumber>
    </recommendedName>
</protein>
<dbReference type="GO" id="GO:0004722">
    <property type="term" value="F:protein serine/threonine phosphatase activity"/>
    <property type="evidence" value="ECO:0007669"/>
    <property type="project" value="UniProtKB-EC"/>
</dbReference>
<dbReference type="Proteomes" id="UP000663851">
    <property type="component" value="Unassembled WGS sequence"/>
</dbReference>
<dbReference type="EC" id="3.1.3.16" evidence="2"/>
<dbReference type="PANTHER" id="PTHR11668:SF300">
    <property type="entry name" value="SERINE_THREONINE-PROTEIN PHOSPHATASE"/>
    <property type="match status" value="1"/>
</dbReference>
<dbReference type="PRINTS" id="PR00114">
    <property type="entry name" value="STPHPHTASE"/>
</dbReference>
<dbReference type="InterPro" id="IPR004843">
    <property type="entry name" value="Calcineurin-like_PHP"/>
</dbReference>
<keyword evidence="5" id="KW-0904">Protein phosphatase</keyword>
<evidence type="ECO:0000259" key="9">
    <source>
        <dbReference type="SMART" id="SM00156"/>
    </source>
</evidence>
<accession>A0A819VSG1</accession>
<dbReference type="Pfam" id="PF16891">
    <property type="entry name" value="STPPase_N"/>
    <property type="match status" value="1"/>
</dbReference>
<organism evidence="10 11">
    <name type="scientific">Rotaria socialis</name>
    <dbReference type="NCBI Taxonomy" id="392032"/>
    <lineage>
        <taxon>Eukaryota</taxon>
        <taxon>Metazoa</taxon>
        <taxon>Spiralia</taxon>
        <taxon>Gnathifera</taxon>
        <taxon>Rotifera</taxon>
        <taxon>Eurotatoria</taxon>
        <taxon>Bdelloidea</taxon>
        <taxon>Philodinida</taxon>
        <taxon>Philodinidae</taxon>
        <taxon>Rotaria</taxon>
    </lineage>
</organism>
<dbReference type="Gene3D" id="3.60.21.10">
    <property type="match status" value="2"/>
</dbReference>
<dbReference type="EMBL" id="CAJOBO010000057">
    <property type="protein sequence ID" value="CAF4114285.1"/>
    <property type="molecule type" value="Genomic_DNA"/>
</dbReference>
<name>A0A819VSG1_9BILA</name>
<keyword evidence="3" id="KW-0479">Metal-binding</keyword>
<dbReference type="GO" id="GO:0046872">
    <property type="term" value="F:metal ion binding"/>
    <property type="evidence" value="ECO:0007669"/>
    <property type="project" value="UniProtKB-KW"/>
</dbReference>
<dbReference type="SMART" id="SM00156">
    <property type="entry name" value="PP2Ac"/>
    <property type="match status" value="1"/>
</dbReference>